<proteinExistence type="predicted"/>
<dbReference type="PANTHER" id="PTHR30606:SF10">
    <property type="entry name" value="PHOSPHATIDYLINOSITOL MANNOSIDE ACYLTRANSFERASE"/>
    <property type="match status" value="1"/>
</dbReference>
<evidence type="ECO:0000313" key="7">
    <source>
        <dbReference type="EMBL" id="OTG67349.1"/>
    </source>
</evidence>
<name>A0A1Y3CJQ5_9GAMM</name>
<reference evidence="7 8" key="1">
    <citation type="submission" date="2017-04" db="EMBL/GenBank/DDBJ databases">
        <title>High diversity of culturable Acinetobacter species in natural soil and water ecosystems.</title>
        <authorList>
            <person name="Nemec A."/>
            <person name="Radolfova-Krizova L."/>
        </authorList>
    </citation>
    <scope>NUCLEOTIDE SEQUENCE [LARGE SCALE GENOMIC DNA]</scope>
    <source>
        <strain evidence="7 8">ANC 4999</strain>
    </source>
</reference>
<dbReference type="RefSeq" id="WP_086202207.1">
    <property type="nucleotide sequence ID" value="NZ_NEGB01000001.1"/>
</dbReference>
<dbReference type="OrthoDB" id="9803456at2"/>
<dbReference type="GO" id="GO:0005886">
    <property type="term" value="C:plasma membrane"/>
    <property type="evidence" value="ECO:0007669"/>
    <property type="project" value="UniProtKB-SubCell"/>
</dbReference>
<keyword evidence="2" id="KW-1003">Cell membrane</keyword>
<comment type="caution">
    <text evidence="7">The sequence shown here is derived from an EMBL/GenBank/DDBJ whole genome shotgun (WGS) entry which is preliminary data.</text>
</comment>
<accession>A0A1Y3CJQ5</accession>
<dbReference type="Proteomes" id="UP000242765">
    <property type="component" value="Unassembled WGS sequence"/>
</dbReference>
<evidence type="ECO:0000256" key="5">
    <source>
        <dbReference type="ARBA" id="ARBA00023136"/>
    </source>
</evidence>
<evidence type="ECO:0000256" key="6">
    <source>
        <dbReference type="ARBA" id="ARBA00023315"/>
    </source>
</evidence>
<gene>
    <name evidence="7" type="ORF">B9T28_01585</name>
</gene>
<sequence>MYAALKKFALLPLGIIQSIAKAVGTILFITHSSARKTTEINLKSAYPELSTLELKQLSKRSLKSQCMTYAESVKVWGSPPEYALSLIKDIHGAEIFQKALGDNKGVLAAVPHFGTWEIINAWLNLQTSPTIMYKPNKNKDIDRFMLEARQRLNTTLVPTDETGVRAIFKYLKQGGCSVILPDHVPKPSGGIYSPFFGQNTLSSTLLSKLASKTQCTVIGLSCIRRDDLSGFDLHVYELSKDILSKDLQVSVDTLNKEMERMINAAPEQYLWSYKRFRRLADKKNLYTN</sequence>
<dbReference type="Pfam" id="PF03279">
    <property type="entry name" value="Lip_A_acyltrans"/>
    <property type="match status" value="1"/>
</dbReference>
<keyword evidence="8" id="KW-1185">Reference proteome</keyword>
<dbReference type="InterPro" id="IPR004960">
    <property type="entry name" value="LipA_acyltrans"/>
</dbReference>
<dbReference type="STRING" id="1977882.B9T28_01585"/>
<keyword evidence="5" id="KW-0472">Membrane</keyword>
<organism evidence="7 8">
    <name type="scientific">Acinetobacter silvestris</name>
    <dbReference type="NCBI Taxonomy" id="1977882"/>
    <lineage>
        <taxon>Bacteria</taxon>
        <taxon>Pseudomonadati</taxon>
        <taxon>Pseudomonadota</taxon>
        <taxon>Gammaproteobacteria</taxon>
        <taxon>Moraxellales</taxon>
        <taxon>Moraxellaceae</taxon>
        <taxon>Acinetobacter</taxon>
    </lineage>
</organism>
<evidence type="ECO:0000256" key="2">
    <source>
        <dbReference type="ARBA" id="ARBA00022475"/>
    </source>
</evidence>
<evidence type="ECO:0000256" key="1">
    <source>
        <dbReference type="ARBA" id="ARBA00004533"/>
    </source>
</evidence>
<keyword evidence="3" id="KW-0997">Cell inner membrane</keyword>
<protein>
    <submittedName>
        <fullName evidence="7">Lipid A biosynthesis acyltransferase</fullName>
    </submittedName>
</protein>
<dbReference type="AlphaFoldDB" id="A0A1Y3CJQ5"/>
<evidence type="ECO:0000313" key="8">
    <source>
        <dbReference type="Proteomes" id="UP000242765"/>
    </source>
</evidence>
<dbReference type="PANTHER" id="PTHR30606">
    <property type="entry name" value="LIPID A BIOSYNTHESIS LAUROYL ACYLTRANSFERASE"/>
    <property type="match status" value="1"/>
</dbReference>
<evidence type="ECO:0000256" key="4">
    <source>
        <dbReference type="ARBA" id="ARBA00022679"/>
    </source>
</evidence>
<dbReference type="CDD" id="cd07984">
    <property type="entry name" value="LPLAT_LABLAT-like"/>
    <property type="match status" value="1"/>
</dbReference>
<comment type="subcellular location">
    <subcellularLocation>
        <location evidence="1">Cell inner membrane</location>
    </subcellularLocation>
</comment>
<dbReference type="EMBL" id="NEGB01000001">
    <property type="protein sequence ID" value="OTG67349.1"/>
    <property type="molecule type" value="Genomic_DNA"/>
</dbReference>
<dbReference type="GO" id="GO:0016746">
    <property type="term" value="F:acyltransferase activity"/>
    <property type="evidence" value="ECO:0007669"/>
    <property type="project" value="UniProtKB-KW"/>
</dbReference>
<keyword evidence="4 7" id="KW-0808">Transferase</keyword>
<evidence type="ECO:0000256" key="3">
    <source>
        <dbReference type="ARBA" id="ARBA00022519"/>
    </source>
</evidence>
<dbReference type="GO" id="GO:0009247">
    <property type="term" value="P:glycolipid biosynthetic process"/>
    <property type="evidence" value="ECO:0007669"/>
    <property type="project" value="UniProtKB-ARBA"/>
</dbReference>
<keyword evidence="6 7" id="KW-0012">Acyltransferase</keyword>
<dbReference type="PIRSF" id="PIRSF026649">
    <property type="entry name" value="MsbB"/>
    <property type="match status" value="1"/>
</dbReference>